<dbReference type="GO" id="GO:0019441">
    <property type="term" value="P:L-tryptophan catabolic process to kynurenine"/>
    <property type="evidence" value="ECO:0007669"/>
    <property type="project" value="InterPro"/>
</dbReference>
<proteinExistence type="predicted"/>
<evidence type="ECO:0000313" key="3">
    <source>
        <dbReference type="EMBL" id="OGZ58155.1"/>
    </source>
</evidence>
<dbReference type="InterPro" id="IPR037217">
    <property type="entry name" value="Trp/Indoleamine_2_3_dOase-like"/>
</dbReference>
<sequence length="411" mass="47894">MKNAELARKAGEQTRQLMRNHFVSGTEGFLSPPTDLLQELRENSVSSNRYASYFYNLETLSRNIVWIITHREVEHFVNDNLANPPSPTSFDYGNLSRNFQHAFMLRLAMIMHAYLKEKYPYKNVSELMKDDEPKTLCSAIAIPMWELSKATGIQPSMSYSLYALWNWKKKNPLKPLTLANVEMPYSFTGTVDEKWFVWIHQVIEATVATGIEALLKAYFLAKHDPAPEMITPLLQTAARTENRAVDILQRMREKCDYKTYFDQVRLFYTLPKKIIFENVAELEGKPMEILGETGGQSPSRHFRLMIMDITHSTDAYFPRMRLHMSAKHQELLDIISDSNIRRYVLEHGDNSALLRAHNSLIQAFVDWRIEHLFLVRDYIKTYGETHGTGKPPLDWLEKLIEETKKYIIDYK</sequence>
<reference evidence="3 4" key="1">
    <citation type="journal article" date="2016" name="Nat. Commun.">
        <title>Thousands of microbial genomes shed light on interconnected biogeochemical processes in an aquifer system.</title>
        <authorList>
            <person name="Anantharaman K."/>
            <person name="Brown C.T."/>
            <person name="Hug L.A."/>
            <person name="Sharon I."/>
            <person name="Castelle C.J."/>
            <person name="Probst A.J."/>
            <person name="Thomas B.C."/>
            <person name="Singh A."/>
            <person name="Wilkins M.J."/>
            <person name="Karaoz U."/>
            <person name="Brodie E.L."/>
            <person name="Williams K.H."/>
            <person name="Hubbard S.S."/>
            <person name="Banfield J.F."/>
        </authorList>
    </citation>
    <scope>NUCLEOTIDE SEQUENCE [LARGE SCALE GENOMIC DNA]</scope>
</reference>
<keyword evidence="1" id="KW-0479">Metal-binding</keyword>
<organism evidence="3 4">
    <name type="scientific">Candidatus Spechtbacteria bacterium RIFCSPHIGHO2_01_FULL_43_30</name>
    <dbReference type="NCBI Taxonomy" id="1802158"/>
    <lineage>
        <taxon>Bacteria</taxon>
        <taxon>Candidatus Spechtiibacteriota</taxon>
    </lineage>
</organism>
<dbReference type="Proteomes" id="UP000177932">
    <property type="component" value="Unassembled WGS sequence"/>
</dbReference>
<keyword evidence="2" id="KW-0408">Iron</keyword>
<evidence type="ECO:0008006" key="5">
    <source>
        <dbReference type="Google" id="ProtNLM"/>
    </source>
</evidence>
<dbReference type="SUPFAM" id="SSF140959">
    <property type="entry name" value="Indolic compounds 2,3-dioxygenase-like"/>
    <property type="match status" value="1"/>
</dbReference>
<dbReference type="PANTHER" id="PTHR28657">
    <property type="entry name" value="INDOLEAMINE 2,3-DIOXYGENASE"/>
    <property type="match status" value="1"/>
</dbReference>
<dbReference type="STRING" id="1802158.A2827_02940"/>
<evidence type="ECO:0000256" key="2">
    <source>
        <dbReference type="ARBA" id="ARBA00023004"/>
    </source>
</evidence>
<dbReference type="AlphaFoldDB" id="A0A1G2H6Q7"/>
<dbReference type="GO" id="GO:0016491">
    <property type="term" value="F:oxidoreductase activity"/>
    <property type="evidence" value="ECO:0007669"/>
    <property type="project" value="UniProtKB-ARBA"/>
</dbReference>
<dbReference type="Pfam" id="PF01231">
    <property type="entry name" value="IDO"/>
    <property type="match status" value="1"/>
</dbReference>
<name>A0A1G2H6Q7_9BACT</name>
<evidence type="ECO:0000256" key="1">
    <source>
        <dbReference type="ARBA" id="ARBA00022723"/>
    </source>
</evidence>
<dbReference type="GO" id="GO:0020037">
    <property type="term" value="F:heme binding"/>
    <property type="evidence" value="ECO:0007669"/>
    <property type="project" value="InterPro"/>
</dbReference>
<accession>A0A1G2H6Q7</accession>
<dbReference type="GO" id="GO:0046872">
    <property type="term" value="F:metal ion binding"/>
    <property type="evidence" value="ECO:0007669"/>
    <property type="project" value="UniProtKB-KW"/>
</dbReference>
<protein>
    <recommendedName>
        <fullName evidence="5">Indoleamine 2,3-dioxygenase</fullName>
    </recommendedName>
</protein>
<comment type="caution">
    <text evidence="3">The sequence shown here is derived from an EMBL/GenBank/DDBJ whole genome shotgun (WGS) entry which is preliminary data.</text>
</comment>
<dbReference type="PANTHER" id="PTHR28657:SF5">
    <property type="entry name" value="INDOLEAMINE 2,3-DIOXYGENASE"/>
    <property type="match status" value="1"/>
</dbReference>
<dbReference type="Gene3D" id="1.20.58.480">
    <property type="match status" value="1"/>
</dbReference>
<evidence type="ECO:0000313" key="4">
    <source>
        <dbReference type="Proteomes" id="UP000177932"/>
    </source>
</evidence>
<dbReference type="InterPro" id="IPR000898">
    <property type="entry name" value="Indolamine_dOase"/>
</dbReference>
<dbReference type="EMBL" id="MHOD01000014">
    <property type="protein sequence ID" value="OGZ58155.1"/>
    <property type="molecule type" value="Genomic_DNA"/>
</dbReference>
<gene>
    <name evidence="3" type="ORF">A2827_02940</name>
</gene>